<dbReference type="InterPro" id="IPR001163">
    <property type="entry name" value="Sm_dom_euk/arc"/>
</dbReference>
<evidence type="ECO:0000313" key="3">
    <source>
        <dbReference type="Proteomes" id="UP001334084"/>
    </source>
</evidence>
<keyword evidence="2" id="KW-0687">Ribonucleoprotein</keyword>
<name>A0AAX4JBH0_9MICR</name>
<dbReference type="GeneID" id="90541065"/>
<dbReference type="EMBL" id="CP142729">
    <property type="protein sequence ID" value="WUR03247.1"/>
    <property type="molecule type" value="Genomic_DNA"/>
</dbReference>
<feature type="domain" description="Sm" evidence="1">
    <location>
        <begin position="18"/>
        <end position="49"/>
    </location>
</feature>
<dbReference type="GO" id="GO:1990904">
    <property type="term" value="C:ribonucleoprotein complex"/>
    <property type="evidence" value="ECO:0007669"/>
    <property type="project" value="UniProtKB-KW"/>
</dbReference>
<keyword evidence="3" id="KW-1185">Reference proteome</keyword>
<dbReference type="InterPro" id="IPR010920">
    <property type="entry name" value="LSM_dom_sf"/>
</dbReference>
<sequence length="69" mass="8033">MEESEIRPLESIYLGMVDKKEVEVYEKEGNMIHRGKIVGFDEYMNLVIETGHSRYLLKGDCILSINIKK</sequence>
<dbReference type="KEGG" id="vnx:VNE69_04075"/>
<dbReference type="Pfam" id="PF01423">
    <property type="entry name" value="LSM"/>
    <property type="match status" value="1"/>
</dbReference>
<dbReference type="AlphaFoldDB" id="A0AAX4JBH0"/>
<evidence type="ECO:0000313" key="2">
    <source>
        <dbReference type="EMBL" id="WUR03247.1"/>
    </source>
</evidence>
<accession>A0AAX4JBH0</accession>
<dbReference type="SUPFAM" id="SSF50182">
    <property type="entry name" value="Sm-like ribonucleoproteins"/>
    <property type="match status" value="1"/>
</dbReference>
<dbReference type="Proteomes" id="UP001334084">
    <property type="component" value="Chromosome 4"/>
</dbReference>
<protein>
    <submittedName>
        <fullName evidence="2">Small nuclear ribonucleoprotein E</fullName>
    </submittedName>
</protein>
<dbReference type="RefSeq" id="XP_065329392.1">
    <property type="nucleotide sequence ID" value="XM_065473320.1"/>
</dbReference>
<evidence type="ECO:0000259" key="1">
    <source>
        <dbReference type="Pfam" id="PF01423"/>
    </source>
</evidence>
<dbReference type="Gene3D" id="2.30.30.100">
    <property type="match status" value="1"/>
</dbReference>
<proteinExistence type="predicted"/>
<gene>
    <name evidence="2" type="ORF">VNE69_04075</name>
</gene>
<reference evidence="2" key="1">
    <citation type="journal article" date="2024" name="BMC Genomics">
        <title>Functional annotation of a divergent genome using sequence and structure-based similarity.</title>
        <authorList>
            <person name="Svedberg D."/>
            <person name="Winiger R.R."/>
            <person name="Berg A."/>
            <person name="Sharma H."/>
            <person name="Tellgren-Roth C."/>
            <person name="Debrunner-Vossbrinck B.A."/>
            <person name="Vossbrinck C.R."/>
            <person name="Barandun J."/>
        </authorList>
    </citation>
    <scope>NUCLEOTIDE SEQUENCE</scope>
    <source>
        <strain evidence="2">Illinois isolate</strain>
    </source>
</reference>
<organism evidence="2 3">
    <name type="scientific">Vairimorpha necatrix</name>
    <dbReference type="NCBI Taxonomy" id="6039"/>
    <lineage>
        <taxon>Eukaryota</taxon>
        <taxon>Fungi</taxon>
        <taxon>Fungi incertae sedis</taxon>
        <taxon>Microsporidia</taxon>
        <taxon>Nosematidae</taxon>
        <taxon>Vairimorpha</taxon>
    </lineage>
</organism>